<accession>A0ABP0C0N8</accession>
<organism evidence="1 2">
    <name type="scientific">Sporothrix eucalyptigena</name>
    <dbReference type="NCBI Taxonomy" id="1812306"/>
    <lineage>
        <taxon>Eukaryota</taxon>
        <taxon>Fungi</taxon>
        <taxon>Dikarya</taxon>
        <taxon>Ascomycota</taxon>
        <taxon>Pezizomycotina</taxon>
        <taxon>Sordariomycetes</taxon>
        <taxon>Sordariomycetidae</taxon>
        <taxon>Ophiostomatales</taxon>
        <taxon>Ophiostomataceae</taxon>
        <taxon>Sporothrix</taxon>
    </lineage>
</organism>
<dbReference type="EMBL" id="CAWUHD010000059">
    <property type="protein sequence ID" value="CAK7225378.1"/>
    <property type="molecule type" value="Genomic_DNA"/>
</dbReference>
<comment type="caution">
    <text evidence="1">The sequence shown here is derived from an EMBL/GenBank/DDBJ whole genome shotgun (WGS) entry which is preliminary data.</text>
</comment>
<reference evidence="1 2" key="1">
    <citation type="submission" date="2024-01" db="EMBL/GenBank/DDBJ databases">
        <authorList>
            <person name="Allen C."/>
            <person name="Tagirdzhanova G."/>
        </authorList>
    </citation>
    <scope>NUCLEOTIDE SEQUENCE [LARGE SCALE GENOMIC DNA]</scope>
</reference>
<feature type="non-terminal residue" evidence="1">
    <location>
        <position position="1"/>
    </location>
</feature>
<dbReference type="Proteomes" id="UP001642482">
    <property type="component" value="Unassembled WGS sequence"/>
</dbReference>
<evidence type="ECO:0000313" key="1">
    <source>
        <dbReference type="EMBL" id="CAK7225378.1"/>
    </source>
</evidence>
<evidence type="ECO:0000313" key="2">
    <source>
        <dbReference type="Proteomes" id="UP001642482"/>
    </source>
</evidence>
<protein>
    <submittedName>
        <fullName evidence="1">Uncharacterized protein</fullName>
    </submittedName>
</protein>
<gene>
    <name evidence="1" type="ORF">SEUCBS140593_005884</name>
</gene>
<keyword evidence="2" id="KW-1185">Reference proteome</keyword>
<proteinExistence type="predicted"/>
<sequence length="135" mass="14143">SRRQRHHRGGGPACAATSQHHHVTLGWGAYPLAGLIISGFGTHAKPTGGHPPVADPPPSHVNIPVAVKDSTLLLPHLRDFAEALPLSARVDTILLPGAPHNLELSYQAPGWYAQSFGFASERAASLVLGKAGEST</sequence>
<name>A0ABP0C0N8_9PEZI</name>